<sequence length="174" mass="19194">MLIGWSIPIYILFVGNIPCLASQVIQRGADGLSRESAVEMHNKARTEANGPKRPPLRWSPSLARAAHTWAAHLAATDHLQHSTGSGQGENLYCSLGQSDVLFSDAVISWVSEKPLYHGEHIPDGDFESYGHYTQIIWPSTREVGMGMARSASGWTYIVARYSPPGNYLSQTPWQ</sequence>
<reference evidence="3" key="2">
    <citation type="submission" date="2013-01" db="EMBL/GenBank/DDBJ databases">
        <title>The wheat powdery mildew genome reveals unique evolution of an obligate biotroph.</title>
        <authorList>
            <person name="Oberhaensli S."/>
            <person name="Wicker T."/>
            <person name="Keller B."/>
        </authorList>
    </citation>
    <scope>NUCLEOTIDE SEQUENCE</scope>
    <source>
        <strain evidence="3">96224</strain>
    </source>
</reference>
<dbReference type="InterPro" id="IPR034113">
    <property type="entry name" value="SCP_GAPR1-like"/>
</dbReference>
<dbReference type="Gene3D" id="3.40.33.10">
    <property type="entry name" value="CAP"/>
    <property type="match status" value="1"/>
</dbReference>
<dbReference type="HOGENOM" id="CLU_035730_9_1_1"/>
<evidence type="ECO:0000259" key="2">
    <source>
        <dbReference type="SMART" id="SM00198"/>
    </source>
</evidence>
<organism evidence="4">
    <name type="scientific">Blumeria graminis f. sp. tritici 96224</name>
    <dbReference type="NCBI Taxonomy" id="1268274"/>
    <lineage>
        <taxon>Eukaryota</taxon>
        <taxon>Fungi</taxon>
        <taxon>Dikarya</taxon>
        <taxon>Ascomycota</taxon>
        <taxon>Pezizomycotina</taxon>
        <taxon>Leotiomycetes</taxon>
        <taxon>Erysiphales</taxon>
        <taxon>Erysiphaceae</taxon>
        <taxon>Blumeria</taxon>
    </lineage>
</organism>
<dbReference type="PANTHER" id="PTHR10334">
    <property type="entry name" value="CYSTEINE-RICH SECRETORY PROTEIN-RELATED"/>
    <property type="match status" value="1"/>
</dbReference>
<dbReference type="InterPro" id="IPR035940">
    <property type="entry name" value="CAP_sf"/>
</dbReference>
<dbReference type="OrthoDB" id="43654at2759"/>
<dbReference type="PRINTS" id="PR00837">
    <property type="entry name" value="V5TPXLIKE"/>
</dbReference>
<dbReference type="FunFam" id="3.40.33.10:FF:000010">
    <property type="entry name" value="Predicted protein"/>
    <property type="match status" value="1"/>
</dbReference>
<evidence type="ECO:0000313" key="5">
    <source>
        <dbReference type="Proteomes" id="UP000053110"/>
    </source>
</evidence>
<feature type="chain" id="PRO_5044538548" evidence="1">
    <location>
        <begin position="22"/>
        <end position="174"/>
    </location>
</feature>
<dbReference type="Proteomes" id="UP000053110">
    <property type="component" value="Unassembled WGS sequence"/>
</dbReference>
<dbReference type="GO" id="GO:0005576">
    <property type="term" value="C:extracellular region"/>
    <property type="evidence" value="ECO:0007669"/>
    <property type="project" value="InterPro"/>
</dbReference>
<evidence type="ECO:0000313" key="3">
    <source>
        <dbReference type="EMBL" id="EPQ62853.1"/>
    </source>
</evidence>
<gene>
    <name evidence="3" type="ORF">BGT96224_ASP21069</name>
    <name evidence="4" type="ORF">BGT96224V2_LOCUS5599</name>
</gene>
<dbReference type="EMBL" id="UIGY01000174">
    <property type="protein sequence ID" value="SUZ12432.1"/>
    <property type="molecule type" value="Genomic_DNA"/>
</dbReference>
<keyword evidence="1" id="KW-0732">Signal</keyword>
<name>A0A061HJ88_BLUGR</name>
<dbReference type="InterPro" id="IPR014044">
    <property type="entry name" value="CAP_dom"/>
</dbReference>
<reference evidence="5" key="1">
    <citation type="journal article" date="2013" name="Nat. Genet.">
        <title>The wheat powdery mildew genome shows the unique evolution of an obligate biotroph.</title>
        <authorList>
            <person name="Wicker T."/>
            <person name="Oberhaensli S."/>
            <person name="Parlange F."/>
            <person name="Buchmann J.P."/>
            <person name="Shatalina M."/>
            <person name="Roffler S."/>
            <person name="Ben-David R."/>
            <person name="Dolezel J."/>
            <person name="Simkova H."/>
            <person name="Schulze-Lefert P."/>
            <person name="Spanu P.D."/>
            <person name="Bruggmann R."/>
            <person name="Amselem J."/>
            <person name="Quesneville H."/>
            <person name="Ver Loren van Themaat E."/>
            <person name="Paape T."/>
            <person name="Shimizu K.K."/>
            <person name="Keller B."/>
        </authorList>
    </citation>
    <scope>NUCLEOTIDE SEQUENCE [LARGE SCALE GENOMIC DNA]</scope>
    <source>
        <strain evidence="5">96224</strain>
    </source>
</reference>
<dbReference type="SUPFAM" id="SSF55797">
    <property type="entry name" value="PR-1-like"/>
    <property type="match status" value="1"/>
</dbReference>
<dbReference type="AlphaFoldDB" id="A0A061HJ88"/>
<feature type="non-terminal residue" evidence="4">
    <location>
        <position position="174"/>
    </location>
</feature>
<evidence type="ECO:0000313" key="4">
    <source>
        <dbReference type="EMBL" id="SUZ12432.1"/>
    </source>
</evidence>
<reference evidence="4" key="3">
    <citation type="submission" date="2018-07" db="EMBL/GenBank/DDBJ databases">
        <authorList>
            <person name="Quirk P.G."/>
            <person name="Krulwich T.A."/>
        </authorList>
    </citation>
    <scope>NUCLEOTIDE SEQUENCE</scope>
    <source>
        <strain evidence="4">96224</strain>
    </source>
</reference>
<dbReference type="CDD" id="cd05382">
    <property type="entry name" value="CAP_GAPR1-like"/>
    <property type="match status" value="1"/>
</dbReference>
<dbReference type="EMBL" id="KE375147">
    <property type="protein sequence ID" value="EPQ62853.1"/>
    <property type="molecule type" value="Genomic_DNA"/>
</dbReference>
<dbReference type="InterPro" id="IPR001283">
    <property type="entry name" value="CRISP-related"/>
</dbReference>
<feature type="signal peptide" evidence="1">
    <location>
        <begin position="1"/>
        <end position="21"/>
    </location>
</feature>
<dbReference type="SMART" id="SM00198">
    <property type="entry name" value="SCP"/>
    <property type="match status" value="1"/>
</dbReference>
<protein>
    <submittedName>
        <fullName evidence="4">BgtASP-21069</fullName>
    </submittedName>
</protein>
<dbReference type="PROSITE" id="PS01009">
    <property type="entry name" value="CRISP_1"/>
    <property type="match status" value="1"/>
</dbReference>
<proteinExistence type="predicted"/>
<dbReference type="InterPro" id="IPR018244">
    <property type="entry name" value="Allrgn_V5/Tpx1_CS"/>
</dbReference>
<accession>A0A061HJ88</accession>
<feature type="domain" description="SCP" evidence="2">
    <location>
        <begin position="32"/>
        <end position="169"/>
    </location>
</feature>
<dbReference type="Pfam" id="PF00188">
    <property type="entry name" value="CAP"/>
    <property type="match status" value="1"/>
</dbReference>
<evidence type="ECO:0000256" key="1">
    <source>
        <dbReference type="SAM" id="SignalP"/>
    </source>
</evidence>